<feature type="compositionally biased region" description="Polar residues" evidence="12">
    <location>
        <begin position="1"/>
        <end position="19"/>
    </location>
</feature>
<evidence type="ECO:0000256" key="5">
    <source>
        <dbReference type="ARBA" id="ARBA00022838"/>
    </source>
</evidence>
<comment type="similarity">
    <text evidence="1 10">Belongs to the NDC80/HEC1 family.</text>
</comment>
<keyword evidence="6 11" id="KW-0175">Coiled coil</keyword>
<feature type="coiled-coil region" evidence="11">
    <location>
        <begin position="558"/>
        <end position="588"/>
    </location>
</feature>
<keyword evidence="3 10" id="KW-0132">Cell division</keyword>
<organism evidence="14 15">
    <name type="scientific">Clunio marinus</name>
    <dbReference type="NCBI Taxonomy" id="568069"/>
    <lineage>
        <taxon>Eukaryota</taxon>
        <taxon>Metazoa</taxon>
        <taxon>Ecdysozoa</taxon>
        <taxon>Arthropoda</taxon>
        <taxon>Hexapoda</taxon>
        <taxon>Insecta</taxon>
        <taxon>Pterygota</taxon>
        <taxon>Neoptera</taxon>
        <taxon>Endopterygota</taxon>
        <taxon>Diptera</taxon>
        <taxon>Nematocera</taxon>
        <taxon>Chironomoidea</taxon>
        <taxon>Chironomidae</taxon>
        <taxon>Clunio</taxon>
    </lineage>
</organism>
<keyword evidence="5 10" id="KW-0995">Kinetochore</keyword>
<comment type="subunit">
    <text evidence="10">Component of the NDC80 complex.</text>
</comment>
<keyword evidence="2 10" id="KW-0158">Chromosome</keyword>
<comment type="subcellular location">
    <subcellularLocation>
        <location evidence="10">Chromosome</location>
        <location evidence="10">Centromere</location>
        <location evidence="10">Kinetochore</location>
    </subcellularLocation>
    <subcellularLocation>
        <location evidence="10">Nucleus</location>
    </subcellularLocation>
</comment>
<evidence type="ECO:0000256" key="12">
    <source>
        <dbReference type="SAM" id="MobiDB-lite"/>
    </source>
</evidence>
<evidence type="ECO:0000256" key="11">
    <source>
        <dbReference type="SAM" id="Coils"/>
    </source>
</evidence>
<keyword evidence="9 10" id="KW-0137">Centromere</keyword>
<keyword evidence="15" id="KW-1185">Reference proteome</keyword>
<name>A0A1J1J7H0_9DIPT</name>
<dbReference type="EMBL" id="CVRI01000075">
    <property type="protein sequence ID" value="CRL08335.1"/>
    <property type="molecule type" value="Genomic_DNA"/>
</dbReference>
<comment type="function">
    <text evidence="10">Acts as a component of the essential kinetochore-associated NDC80 complex, which is required for chromosome segregation and spindle checkpoint activity.</text>
</comment>
<evidence type="ECO:0000256" key="7">
    <source>
        <dbReference type="ARBA" id="ARBA00023242"/>
    </source>
</evidence>
<dbReference type="InterPro" id="IPR038273">
    <property type="entry name" value="Ndc80_sf"/>
</dbReference>
<evidence type="ECO:0000259" key="13">
    <source>
        <dbReference type="Pfam" id="PF03801"/>
    </source>
</evidence>
<evidence type="ECO:0000256" key="8">
    <source>
        <dbReference type="ARBA" id="ARBA00023306"/>
    </source>
</evidence>
<accession>A0A1J1J7H0</accession>
<dbReference type="Gene3D" id="1.10.418.30">
    <property type="entry name" value="Ncd80 complex, Ncd80 subunit"/>
    <property type="match status" value="1"/>
</dbReference>
<feature type="domain" description="Kinetochore protein Ndc80 CH" evidence="13">
    <location>
        <begin position="71"/>
        <end position="189"/>
    </location>
</feature>
<reference evidence="14 15" key="1">
    <citation type="submission" date="2015-04" db="EMBL/GenBank/DDBJ databases">
        <authorList>
            <person name="Syromyatnikov M.Y."/>
            <person name="Popov V.N."/>
        </authorList>
    </citation>
    <scope>NUCLEOTIDE SEQUENCE [LARGE SCALE GENOMIC DNA]</scope>
</reference>
<dbReference type="Pfam" id="PF03801">
    <property type="entry name" value="Ndc80_HEC"/>
    <property type="match status" value="1"/>
</dbReference>
<keyword evidence="7 10" id="KW-0539">Nucleus</keyword>
<evidence type="ECO:0000256" key="4">
    <source>
        <dbReference type="ARBA" id="ARBA00022776"/>
    </source>
</evidence>
<dbReference type="AlphaFoldDB" id="A0A1J1J7H0"/>
<dbReference type="GO" id="GO:0005634">
    <property type="term" value="C:nucleus"/>
    <property type="evidence" value="ECO:0007669"/>
    <property type="project" value="UniProtKB-SubCell"/>
</dbReference>
<keyword evidence="8 10" id="KW-0131">Cell cycle</keyword>
<evidence type="ECO:0000256" key="6">
    <source>
        <dbReference type="ARBA" id="ARBA00023054"/>
    </source>
</evidence>
<proteinExistence type="inferred from homology"/>
<dbReference type="GO" id="GO:0031262">
    <property type="term" value="C:Ndc80 complex"/>
    <property type="evidence" value="ECO:0007669"/>
    <property type="project" value="UniProtKB-UniRule"/>
</dbReference>
<dbReference type="PANTHER" id="PTHR10643">
    <property type="entry name" value="KINETOCHORE PROTEIN NDC80"/>
    <property type="match status" value="1"/>
</dbReference>
<protein>
    <recommendedName>
        <fullName evidence="10">Kinetochore protein NDC80</fullName>
    </recommendedName>
</protein>
<dbReference type="PANTHER" id="PTHR10643:SF2">
    <property type="entry name" value="KINETOCHORE PROTEIN NDC80 HOMOLOG"/>
    <property type="match status" value="1"/>
</dbReference>
<dbReference type="GO" id="GO:0051301">
    <property type="term" value="P:cell division"/>
    <property type="evidence" value="ECO:0007669"/>
    <property type="project" value="UniProtKB-UniRule"/>
</dbReference>
<evidence type="ECO:0000256" key="10">
    <source>
        <dbReference type="RuleBase" id="RU368072"/>
    </source>
</evidence>
<evidence type="ECO:0000256" key="2">
    <source>
        <dbReference type="ARBA" id="ARBA00022454"/>
    </source>
</evidence>
<gene>
    <name evidence="14" type="ORF">CLUMA_CG021327</name>
</gene>
<dbReference type="STRING" id="568069.A0A1J1J7H0"/>
<evidence type="ECO:0000313" key="15">
    <source>
        <dbReference type="Proteomes" id="UP000183832"/>
    </source>
</evidence>
<feature type="coiled-coil region" evidence="11">
    <location>
        <begin position="429"/>
        <end position="513"/>
    </location>
</feature>
<evidence type="ECO:0000256" key="3">
    <source>
        <dbReference type="ARBA" id="ARBA00022618"/>
    </source>
</evidence>
<dbReference type="OrthoDB" id="7459479at2759"/>
<dbReference type="GO" id="GO:0051315">
    <property type="term" value="P:attachment of mitotic spindle microtubules to kinetochore"/>
    <property type="evidence" value="ECO:0007669"/>
    <property type="project" value="UniProtKB-UniRule"/>
</dbReference>
<feature type="region of interest" description="Disordered" evidence="12">
    <location>
        <begin position="1"/>
        <end position="66"/>
    </location>
</feature>
<evidence type="ECO:0000256" key="1">
    <source>
        <dbReference type="ARBA" id="ARBA00007050"/>
    </source>
</evidence>
<feature type="coiled-coil region" evidence="11">
    <location>
        <begin position="249"/>
        <end position="313"/>
    </location>
</feature>
<evidence type="ECO:0000313" key="14">
    <source>
        <dbReference type="EMBL" id="CRL08335.1"/>
    </source>
</evidence>
<dbReference type="InterPro" id="IPR055260">
    <property type="entry name" value="Ndc80_CH"/>
</dbReference>
<dbReference type="InterPro" id="IPR005550">
    <property type="entry name" value="Kinetochore_Ndc80"/>
</dbReference>
<dbReference type="Proteomes" id="UP000183832">
    <property type="component" value="Unassembled WGS sequence"/>
</dbReference>
<keyword evidence="4 10" id="KW-0498">Mitosis</keyword>
<sequence length="616" mass="70703">MSQIPRRTSEFQVSSTRKSGNPRVSRIAQAAGGSAMRPGQSRASATPSMGRATPLRTPCRSNSKDRNTMVPMTAEKEKVPTDDRAFINNKTAQVLEELTKIDGFNDLIQKGLKSMTHKQFIMIIKHFLKPFGNIQIDGTNYTDVVYNFLLSMDYPYNINKSSLKTPSAPHCHGNIVVLLAWLADFSACNEDPEIEYEYSEDFSAPNIAENFMNTTAKAFTLWNNQQEAESEVVLDEMRQAFVDETVGPGEDLDTELDRLKSDIKDLNRNTKPVSVQEVYKQRKEELKALEEQTEELKRINHELSERNNVIQNEIKLKYNESQKVSFNLKKVRQALMNQKLSTEQKNELLIDISKLKTVLLSKKEAAKKLKEIGSENDIEIANLIGKKFQLIESLNNLIFILASNLNLAGMQDSFDPAAYVIKTKKITQNGELFKELKLLKEGLEDLTEKYRKIERNVNQDQINLVDEKHRLALGNSTQLNDLRSKFEQVEMKEKKLEEELNRWESTLQEMLKSSDAEISEIESNISIQNSNISECETLNAQIFNNIKDFKEKSIIQCKDIYEQRKKEAEDKRKRLNEINQLLEKFKKAQAVFPDTVQEVIDDVLEKRKEKDNSSNI</sequence>
<evidence type="ECO:0000256" key="9">
    <source>
        <dbReference type="ARBA" id="ARBA00023328"/>
    </source>
</evidence>